<evidence type="ECO:0000256" key="1">
    <source>
        <dbReference type="SAM" id="MobiDB-lite"/>
    </source>
</evidence>
<keyword evidence="2" id="KW-0812">Transmembrane</keyword>
<feature type="region of interest" description="Disordered" evidence="1">
    <location>
        <begin position="414"/>
        <end position="434"/>
    </location>
</feature>
<protein>
    <submittedName>
        <fullName evidence="3">Uncharacterized protein</fullName>
    </submittedName>
</protein>
<reference evidence="3 4" key="1">
    <citation type="journal article" date="2003" name="Proc. Natl. Acad. Sci. U.S.A.">
        <title>The complete genome sequence of the carcinogenic bacterium Helicobacter hepaticus.</title>
        <authorList>
            <person name="Suerbaum S."/>
            <person name="Josenhans C."/>
            <person name="Sterzenbach T."/>
            <person name="Drescher B."/>
            <person name="Brandt P."/>
            <person name="Bell M."/>
            <person name="Droege M."/>
            <person name="Fartmann B."/>
            <person name="Fischer H.-P."/>
            <person name="Ge Z."/>
            <person name="Hoerster A."/>
            <person name="Holland R."/>
            <person name="Klein K."/>
            <person name="Koenig J."/>
            <person name="Macko L."/>
            <person name="Mendz G.L."/>
            <person name="Nyakatura G."/>
            <person name="Schauer D.B."/>
            <person name="Shen Z."/>
            <person name="Weber J."/>
            <person name="Frosch M."/>
            <person name="Fox J.G."/>
        </authorList>
    </citation>
    <scope>NUCLEOTIDE SEQUENCE [LARGE SCALE GENOMIC DNA]</scope>
    <source>
        <strain evidence="4">ATCC 51449 / 3B1</strain>
    </source>
</reference>
<feature type="transmembrane region" description="Helical" evidence="2">
    <location>
        <begin position="103"/>
        <end position="133"/>
    </location>
</feature>
<dbReference type="EMBL" id="AE017125">
    <property type="protein sequence ID" value="AAP77492.1"/>
    <property type="molecule type" value="Genomic_DNA"/>
</dbReference>
<dbReference type="KEGG" id="hhe:HH_0895"/>
<dbReference type="OrthoDB" id="5362731at2"/>
<organism evidence="3 4">
    <name type="scientific">Helicobacter hepaticus (strain ATCC 51449 / 3B1)</name>
    <dbReference type="NCBI Taxonomy" id="235279"/>
    <lineage>
        <taxon>Bacteria</taxon>
        <taxon>Pseudomonadati</taxon>
        <taxon>Campylobacterota</taxon>
        <taxon>Epsilonproteobacteria</taxon>
        <taxon>Campylobacterales</taxon>
        <taxon>Helicobacteraceae</taxon>
        <taxon>Helicobacter</taxon>
    </lineage>
</organism>
<feature type="transmembrane region" description="Helical" evidence="2">
    <location>
        <begin position="145"/>
        <end position="170"/>
    </location>
</feature>
<keyword evidence="4" id="KW-1185">Reference proteome</keyword>
<dbReference type="HOGENOM" id="CLU_057288_0_0_7"/>
<keyword evidence="2" id="KW-1133">Transmembrane helix</keyword>
<feature type="transmembrane region" description="Helical" evidence="2">
    <location>
        <begin position="71"/>
        <end position="91"/>
    </location>
</feature>
<proteinExistence type="predicted"/>
<dbReference type="AlphaFoldDB" id="Q7VHR8"/>
<evidence type="ECO:0000256" key="2">
    <source>
        <dbReference type="SAM" id="Phobius"/>
    </source>
</evidence>
<gene>
    <name evidence="3" type="ordered locus">HH_0895</name>
</gene>
<feature type="transmembrane region" description="Helical" evidence="2">
    <location>
        <begin position="177"/>
        <end position="194"/>
    </location>
</feature>
<feature type="transmembrane region" description="Helical" evidence="2">
    <location>
        <begin position="20"/>
        <end position="42"/>
    </location>
</feature>
<name>Q7VHR8_HELHP</name>
<feature type="transmembrane region" description="Helical" evidence="2">
    <location>
        <begin position="206"/>
        <end position="227"/>
    </location>
</feature>
<keyword evidence="2" id="KW-0472">Membrane</keyword>
<feature type="compositionally biased region" description="Polar residues" evidence="1">
    <location>
        <begin position="425"/>
        <end position="434"/>
    </location>
</feature>
<evidence type="ECO:0000313" key="4">
    <source>
        <dbReference type="Proteomes" id="UP000002495"/>
    </source>
</evidence>
<dbReference type="Proteomes" id="UP000002495">
    <property type="component" value="Chromosome"/>
</dbReference>
<feature type="transmembrane region" description="Helical" evidence="2">
    <location>
        <begin position="293"/>
        <end position="312"/>
    </location>
</feature>
<sequence>MIREIWEIYRDSNLRTNVLFCLILGINVFLLFLLCGDISIHYKEAFGVFYSQDLAFIIARFSLKLFGYNDYALRLPFILIHMCNMFLLYKISRIYLKKPRDALVVILIYALLPGVMFSALFVLKSGLIIFVALLCCYYQMRYQKMPYIVMFFAIFLDGIFAILFFALFFYALKNKNTLGMILSLLFFALNMYFFGLDVSGVPRNYFLSNLGNMALFFSPLLLIYYIYTLYNALRKQNNVLLDIGASSMFFVVLLSLRQDVDLETLFPMSVVALPVAIKQFFSDMRVRLPSFRVGYVRRFVMILALLFIQTSLLYGNKIFYLFGMENHFASSYYISKDVARLLKQKGIDAIKTSSRKLELALRFYGIKGSEEPYLMPVNNLNESYENEIPVIYLGKKVASFVIVPSVQSRPITTTQSRLRQKIESTKSQSGQSKD</sequence>
<dbReference type="eggNOG" id="COG1807">
    <property type="taxonomic scope" value="Bacteria"/>
</dbReference>
<accession>Q7VHR8</accession>
<dbReference type="RefSeq" id="WP_011115735.1">
    <property type="nucleotide sequence ID" value="NC_004917.1"/>
</dbReference>
<dbReference type="STRING" id="235279.HH_0895"/>
<evidence type="ECO:0000313" key="3">
    <source>
        <dbReference type="EMBL" id="AAP77492.1"/>
    </source>
</evidence>